<dbReference type="NCBIfam" id="TIGR00508">
    <property type="entry name" value="bioA"/>
    <property type="match status" value="1"/>
</dbReference>
<dbReference type="OrthoDB" id="9816013at2"/>
<dbReference type="RefSeq" id="WP_075086268.1">
    <property type="nucleotide sequence ID" value="NZ_CP042912.1"/>
</dbReference>
<dbReference type="GO" id="GO:0005737">
    <property type="term" value="C:cytoplasm"/>
    <property type="evidence" value="ECO:0007669"/>
    <property type="project" value="UniProtKB-SubCell"/>
</dbReference>
<comment type="catalytic activity">
    <reaction evidence="8 9">
        <text>(8S)-8-amino-7-oxononanoate + S-adenosyl-L-methionine = S-adenosyl-4-methylsulfanyl-2-oxobutanoate + (7R,8S)-7,8-diammoniononanoate</text>
        <dbReference type="Rhea" id="RHEA:16861"/>
        <dbReference type="ChEBI" id="CHEBI:16490"/>
        <dbReference type="ChEBI" id="CHEBI:59789"/>
        <dbReference type="ChEBI" id="CHEBI:149468"/>
        <dbReference type="ChEBI" id="CHEBI:149469"/>
        <dbReference type="EC" id="2.6.1.62"/>
    </reaction>
</comment>
<keyword evidence="9" id="KW-0963">Cytoplasm</keyword>
<evidence type="ECO:0000256" key="8">
    <source>
        <dbReference type="ARBA" id="ARBA00048449"/>
    </source>
</evidence>
<dbReference type="FunFam" id="3.40.640.10:FF:000004">
    <property type="entry name" value="Acetylornithine aminotransferase"/>
    <property type="match status" value="1"/>
</dbReference>
<evidence type="ECO:0000256" key="2">
    <source>
        <dbReference type="ARBA" id="ARBA00005063"/>
    </source>
</evidence>
<dbReference type="GO" id="GO:0009102">
    <property type="term" value="P:biotin biosynthetic process"/>
    <property type="evidence" value="ECO:0007669"/>
    <property type="project" value="UniProtKB-UniRule"/>
</dbReference>
<feature type="binding site" evidence="9">
    <location>
        <begin position="117"/>
        <end position="118"/>
    </location>
    <ligand>
        <name>pyridoxal 5'-phosphate</name>
        <dbReference type="ChEBI" id="CHEBI:597326"/>
    </ligand>
</feature>
<feature type="binding site" evidence="9">
    <location>
        <position position="57"/>
    </location>
    <ligand>
        <name>substrate</name>
    </ligand>
</feature>
<dbReference type="PANTHER" id="PTHR42684">
    <property type="entry name" value="ADENOSYLMETHIONINE-8-AMINO-7-OXONONANOATE AMINOTRANSFERASE"/>
    <property type="match status" value="1"/>
</dbReference>
<proteinExistence type="inferred from homology"/>
<name>A0A5B9PEM1_9BACT</name>
<gene>
    <name evidence="9 10" type="primary">bioA</name>
    <name evidence="10" type="ORF">MFFC18_35110</name>
</gene>
<dbReference type="AlphaFoldDB" id="A0A5B9PEM1"/>
<dbReference type="Pfam" id="PF00202">
    <property type="entry name" value="Aminotran_3"/>
    <property type="match status" value="1"/>
</dbReference>
<feature type="binding site" evidence="9">
    <location>
        <position position="394"/>
    </location>
    <ligand>
        <name>substrate</name>
    </ligand>
</feature>
<comment type="subcellular location">
    <subcellularLocation>
        <location evidence="9">Cytoplasm</location>
    </subcellularLocation>
</comment>
<feature type="binding site" evidence="9">
    <location>
        <position position="276"/>
    </location>
    <ligand>
        <name>substrate</name>
    </ligand>
</feature>
<evidence type="ECO:0000313" key="11">
    <source>
        <dbReference type="Proteomes" id="UP000322214"/>
    </source>
</evidence>
<keyword evidence="4 9" id="KW-0808">Transferase</keyword>
<dbReference type="InterPro" id="IPR015424">
    <property type="entry name" value="PyrdxlP-dep_Trfase"/>
</dbReference>
<feature type="binding site" evidence="9">
    <location>
        <position position="310"/>
    </location>
    <ligand>
        <name>substrate</name>
    </ligand>
</feature>
<dbReference type="InterPro" id="IPR015421">
    <property type="entry name" value="PyrdxlP-dep_Trfase_major"/>
</dbReference>
<feature type="binding site" evidence="9">
    <location>
        <position position="247"/>
    </location>
    <ligand>
        <name>pyridoxal 5'-phosphate</name>
        <dbReference type="ChEBI" id="CHEBI:597326"/>
    </ligand>
</feature>
<dbReference type="Proteomes" id="UP000322214">
    <property type="component" value="Chromosome"/>
</dbReference>
<dbReference type="GO" id="GO:0004015">
    <property type="term" value="F:adenosylmethionine-8-amino-7-oxononanoate transaminase activity"/>
    <property type="evidence" value="ECO:0007669"/>
    <property type="project" value="UniProtKB-UniRule"/>
</dbReference>
<sequence length="430" mass="47048">MNRDSDAPKPEFRLPHSLWRPYCQMKTASPPIEVESTNGVTLRLKDGRELIDGISSWWTACHGYNHPKIVEAIVSQAQTMPHVMLGGIVHDQAIRLADRLAPCLEGDGNRVFLSDSGSVAVEVAMKMAMQHWANRSPNGKTSRNKFVSFQNAYHGDTTGAMSVCDPDDSMHANFKGFLLDQFPQPIPETDEQEASFDLFVEQRKDQLAAVIIEPLIQMAAGMRFHSASALQRIERVCRKHDVLLIADEVATGFGRTGTMFGYQQAEIAPDIMCVGKGLTGCSVGLAATIATAKVYVPFHSERWEAALMHGPTFMGNPIACAAANASLDLFETEPRLEQVAAIERTLRDRLEPLAECDDVNSVHCLGAVGAVRMKDEVNVSKAVSGFVEQGVWIRPIRDTIYLAPAFTISHAQLGKLCDSVVQSVSRVGAV</sequence>
<dbReference type="InterPro" id="IPR005815">
    <property type="entry name" value="BioA"/>
</dbReference>
<accession>A0A5B9PEM1</accession>
<dbReference type="GO" id="GO:0030170">
    <property type="term" value="F:pyridoxal phosphate binding"/>
    <property type="evidence" value="ECO:0007669"/>
    <property type="project" value="UniProtKB-UniRule"/>
</dbReference>
<dbReference type="PIRSF" id="PIRSF000521">
    <property type="entry name" value="Transaminase_4ab_Lys_Orn"/>
    <property type="match status" value="1"/>
</dbReference>
<dbReference type="KEGG" id="mff:MFFC18_35110"/>
<keyword evidence="3 9" id="KW-0032">Aminotransferase</keyword>
<dbReference type="CDD" id="cd00610">
    <property type="entry name" value="OAT_like"/>
    <property type="match status" value="1"/>
</dbReference>
<evidence type="ECO:0000256" key="3">
    <source>
        <dbReference type="ARBA" id="ARBA00022576"/>
    </source>
</evidence>
<evidence type="ECO:0000256" key="6">
    <source>
        <dbReference type="ARBA" id="ARBA00022756"/>
    </source>
</evidence>
<dbReference type="UniPathway" id="UPA00078">
    <property type="reaction ID" value="UER00160"/>
</dbReference>
<keyword evidence="6 9" id="KW-0093">Biotin biosynthesis</keyword>
<comment type="pathway">
    <text evidence="2 9">Cofactor biosynthesis; biotin biosynthesis; 7,8-diaminononanoate from 8-amino-7-oxononanoate (SAM route): step 1/1.</text>
</comment>
<evidence type="ECO:0000256" key="7">
    <source>
        <dbReference type="ARBA" id="ARBA00022898"/>
    </source>
</evidence>
<keyword evidence="5 9" id="KW-0949">S-adenosyl-L-methionine</keyword>
<feature type="binding site" evidence="9">
    <location>
        <position position="153"/>
    </location>
    <ligand>
        <name>substrate</name>
    </ligand>
</feature>
<dbReference type="Gene3D" id="3.90.1150.10">
    <property type="entry name" value="Aspartate Aminotransferase, domain 1"/>
    <property type="match status" value="1"/>
</dbReference>
<dbReference type="EMBL" id="CP042912">
    <property type="protein sequence ID" value="QEG23610.1"/>
    <property type="molecule type" value="Genomic_DNA"/>
</dbReference>
<dbReference type="NCBIfam" id="NF004624">
    <property type="entry name" value="PRK05964.1"/>
    <property type="match status" value="1"/>
</dbReference>
<dbReference type="Gene3D" id="3.40.640.10">
    <property type="entry name" value="Type I PLP-dependent aspartate aminotransferase-like (Major domain)"/>
    <property type="match status" value="1"/>
</dbReference>
<comment type="cofactor">
    <cofactor evidence="1 9">
        <name>pyridoxal 5'-phosphate</name>
        <dbReference type="ChEBI" id="CHEBI:597326"/>
    </cofactor>
</comment>
<dbReference type="HAMAP" id="MF_00834">
    <property type="entry name" value="BioA"/>
    <property type="match status" value="1"/>
</dbReference>
<dbReference type="InterPro" id="IPR015422">
    <property type="entry name" value="PyrdxlP-dep_Trfase_small"/>
</dbReference>
<feature type="site" description="Participates in the substrate recognition with KAPA and in a stacking interaction with the adenine ring of SAM" evidence="9">
    <location>
        <position position="22"/>
    </location>
</feature>
<comment type="subunit">
    <text evidence="9">Homodimer.</text>
</comment>
<dbReference type="STRING" id="980251.GCA_001642875_04442"/>
<keyword evidence="7 9" id="KW-0663">Pyridoxal phosphate</keyword>
<evidence type="ECO:0000256" key="4">
    <source>
        <dbReference type="ARBA" id="ARBA00022679"/>
    </source>
</evidence>
<evidence type="ECO:0000313" key="10">
    <source>
        <dbReference type="EMBL" id="QEG23610.1"/>
    </source>
</evidence>
<feature type="modified residue" description="N6-(pyridoxal phosphate)lysine" evidence="9">
    <location>
        <position position="276"/>
    </location>
</feature>
<keyword evidence="11" id="KW-1185">Reference proteome</keyword>
<evidence type="ECO:0000256" key="5">
    <source>
        <dbReference type="ARBA" id="ARBA00022691"/>
    </source>
</evidence>
<evidence type="ECO:0000256" key="1">
    <source>
        <dbReference type="ARBA" id="ARBA00001933"/>
    </source>
</evidence>
<dbReference type="PROSITE" id="PS00600">
    <property type="entry name" value="AA_TRANSFER_CLASS_3"/>
    <property type="match status" value="1"/>
</dbReference>
<reference evidence="10 11" key="1">
    <citation type="submission" date="2019-08" db="EMBL/GenBank/DDBJ databases">
        <title>Deep-cultivation of Planctomycetes and their phenomic and genomic characterization uncovers novel biology.</title>
        <authorList>
            <person name="Wiegand S."/>
            <person name="Jogler M."/>
            <person name="Boedeker C."/>
            <person name="Pinto D."/>
            <person name="Vollmers J."/>
            <person name="Rivas-Marin E."/>
            <person name="Kohn T."/>
            <person name="Peeters S.H."/>
            <person name="Heuer A."/>
            <person name="Rast P."/>
            <person name="Oberbeckmann S."/>
            <person name="Bunk B."/>
            <person name="Jeske O."/>
            <person name="Meyerdierks A."/>
            <person name="Storesund J.E."/>
            <person name="Kallscheuer N."/>
            <person name="Luecker S."/>
            <person name="Lage O.M."/>
            <person name="Pohl T."/>
            <person name="Merkel B.J."/>
            <person name="Hornburger P."/>
            <person name="Mueller R.-W."/>
            <person name="Bruemmer F."/>
            <person name="Labrenz M."/>
            <person name="Spormann A.M."/>
            <person name="Op den Camp H."/>
            <person name="Overmann J."/>
            <person name="Amann R."/>
            <person name="Jetten M.S.M."/>
            <person name="Mascher T."/>
            <person name="Medema M.H."/>
            <person name="Devos D.P."/>
            <person name="Kaster A.-K."/>
            <person name="Ovreas L."/>
            <person name="Rohde M."/>
            <person name="Galperin M.Y."/>
            <person name="Jogler C."/>
        </authorList>
    </citation>
    <scope>NUCLEOTIDE SEQUENCE [LARGE SCALE GENOMIC DNA]</scope>
    <source>
        <strain evidence="10 11">FC18</strain>
    </source>
</reference>
<protein>
    <recommendedName>
        <fullName evidence="9">Adenosylmethionine-8-amino-7-oxononanoate aminotransferase</fullName>
        <ecNumber evidence="9">2.6.1.62</ecNumber>
    </recommendedName>
    <alternativeName>
        <fullName evidence="9">7,8-diamino-pelargonic acid aminotransferase</fullName>
        <shortName evidence="9">DAPA AT</shortName>
        <shortName evidence="9">DAPA aminotransferase</shortName>
    </alternativeName>
    <alternativeName>
        <fullName evidence="9">7,8-diaminononanoate synthase</fullName>
        <shortName evidence="9">DANS</shortName>
    </alternativeName>
    <alternativeName>
        <fullName evidence="9">Diaminopelargonic acid synthase</fullName>
    </alternativeName>
</protein>
<dbReference type="PANTHER" id="PTHR42684:SF17">
    <property type="entry name" value="ADENOSYLMETHIONINE-8-AMINO-7-OXONONANOATE AMINOTRANSFERASE"/>
    <property type="match status" value="1"/>
</dbReference>
<comment type="similarity">
    <text evidence="9">Belongs to the class-III pyridoxal-phosphate-dependent aminotransferase family. BioA subfamily.</text>
</comment>
<dbReference type="EC" id="2.6.1.62" evidence="9"/>
<comment type="function">
    <text evidence="9">Catalyzes the transfer of the alpha-amino group from S-adenosyl-L-methionine (SAM) to 7-keto-8-aminopelargonic acid (KAPA) to form 7,8-diaminopelargonic acid (DAPA). It is the only aminotransferase known to utilize SAM as an amino donor.</text>
</comment>
<evidence type="ECO:0000256" key="9">
    <source>
        <dbReference type="HAMAP-Rule" id="MF_00834"/>
    </source>
</evidence>
<organism evidence="10 11">
    <name type="scientific">Mariniblastus fucicola</name>
    <dbReference type="NCBI Taxonomy" id="980251"/>
    <lineage>
        <taxon>Bacteria</taxon>
        <taxon>Pseudomonadati</taxon>
        <taxon>Planctomycetota</taxon>
        <taxon>Planctomycetia</taxon>
        <taxon>Pirellulales</taxon>
        <taxon>Pirellulaceae</taxon>
        <taxon>Mariniblastus</taxon>
    </lineage>
</organism>
<dbReference type="InterPro" id="IPR049704">
    <property type="entry name" value="Aminotrans_3_PPA_site"/>
</dbReference>
<feature type="binding site" evidence="9">
    <location>
        <begin position="311"/>
        <end position="312"/>
    </location>
    <ligand>
        <name>pyridoxal 5'-phosphate</name>
        <dbReference type="ChEBI" id="CHEBI:597326"/>
    </ligand>
</feature>
<dbReference type="SUPFAM" id="SSF53383">
    <property type="entry name" value="PLP-dependent transferases"/>
    <property type="match status" value="1"/>
</dbReference>
<dbReference type="InterPro" id="IPR005814">
    <property type="entry name" value="Aminotrans_3"/>
</dbReference>